<dbReference type="PANTHER" id="PTHR43691:SF11">
    <property type="entry name" value="FI09636P-RELATED"/>
    <property type="match status" value="1"/>
</dbReference>
<evidence type="ECO:0000256" key="3">
    <source>
        <dbReference type="ARBA" id="ARBA00021980"/>
    </source>
</evidence>
<evidence type="ECO:0000256" key="6">
    <source>
        <dbReference type="ARBA" id="ARBA00048447"/>
    </source>
</evidence>
<dbReference type="Gene3D" id="3.40.50.1580">
    <property type="entry name" value="Nucleoside phosphorylase domain"/>
    <property type="match status" value="1"/>
</dbReference>
<dbReference type="GO" id="GO:0004850">
    <property type="term" value="F:uridine phosphorylase activity"/>
    <property type="evidence" value="ECO:0007669"/>
    <property type="project" value="UniProtKB-EC"/>
</dbReference>
<dbReference type="InterPro" id="IPR000845">
    <property type="entry name" value="Nucleoside_phosphorylase_d"/>
</dbReference>
<comment type="caution">
    <text evidence="8">The sequence shown here is derived from an EMBL/GenBank/DDBJ whole genome shotgun (WGS) entry which is preliminary data.</text>
</comment>
<evidence type="ECO:0000256" key="4">
    <source>
        <dbReference type="ARBA" id="ARBA00022676"/>
    </source>
</evidence>
<evidence type="ECO:0000256" key="1">
    <source>
        <dbReference type="ARBA" id="ARBA00010456"/>
    </source>
</evidence>
<keyword evidence="5" id="KW-0808">Transferase</keyword>
<dbReference type="EC" id="2.4.2.3" evidence="2"/>
<evidence type="ECO:0000259" key="7">
    <source>
        <dbReference type="Pfam" id="PF01048"/>
    </source>
</evidence>
<dbReference type="EMBL" id="MFDO01000022">
    <property type="protein sequence ID" value="OGE65220.1"/>
    <property type="molecule type" value="Genomic_DNA"/>
</dbReference>
<dbReference type="InterPro" id="IPR018016">
    <property type="entry name" value="Nucleoside_phosphorylase_CS"/>
</dbReference>
<dbReference type="Proteomes" id="UP000178017">
    <property type="component" value="Unassembled WGS sequence"/>
</dbReference>
<dbReference type="Pfam" id="PF01048">
    <property type="entry name" value="PNP_UDP_1"/>
    <property type="match status" value="1"/>
</dbReference>
<comment type="similarity">
    <text evidence="1">Belongs to the PNP/UDP phosphorylase family.</text>
</comment>
<feature type="domain" description="Nucleoside phosphorylase" evidence="7">
    <location>
        <begin position="16"/>
        <end position="212"/>
    </location>
</feature>
<dbReference type="CDD" id="cd17767">
    <property type="entry name" value="UP_EcUdp-like"/>
    <property type="match status" value="1"/>
</dbReference>
<protein>
    <recommendedName>
        <fullName evidence="3">Uridine phosphorylase</fullName>
        <ecNumber evidence="2">2.4.2.3</ecNumber>
    </recommendedName>
</protein>
<dbReference type="GO" id="GO:0005829">
    <property type="term" value="C:cytosol"/>
    <property type="evidence" value="ECO:0007669"/>
    <property type="project" value="TreeGrafter"/>
</dbReference>
<dbReference type="AlphaFoldDB" id="A0A1F5MIV7"/>
<accession>A0A1F5MIV7</accession>
<evidence type="ECO:0000313" key="9">
    <source>
        <dbReference type="Proteomes" id="UP000178017"/>
    </source>
</evidence>
<sequence>MILQPHIKCKRGDVGRYAIIPGDPARVRLIAKYFDNPKEIAFNREFLTITGEYQGVKITATSTGIGCPSAAIAIEELSNIGVDTFIRVGTCGSLQREIKAGDLIIPIAAIRAEGTTKEYVPIEFPSVATPEIYQALIQSATQLGFNYFTGINRTHDAFYEHVNNFVRWGNIYNDDRMKNWKYPLVSSEMECSVVFLLPMLRGLRSGCILAVNTPEPLEDVVKDPNMIYKLDDSTNTKLGIKQAVEAALKAILLLD</sequence>
<reference evidence="8 9" key="1">
    <citation type="journal article" date="2016" name="Nat. Commun.">
        <title>Thousands of microbial genomes shed light on interconnected biogeochemical processes in an aquifer system.</title>
        <authorList>
            <person name="Anantharaman K."/>
            <person name="Brown C.T."/>
            <person name="Hug L.A."/>
            <person name="Sharon I."/>
            <person name="Castelle C.J."/>
            <person name="Probst A.J."/>
            <person name="Thomas B.C."/>
            <person name="Singh A."/>
            <person name="Wilkins M.J."/>
            <person name="Karaoz U."/>
            <person name="Brodie E.L."/>
            <person name="Williams K.H."/>
            <person name="Hubbard S.S."/>
            <person name="Banfield J.F."/>
        </authorList>
    </citation>
    <scope>NUCLEOTIDE SEQUENCE [LARGE SCALE GENOMIC DNA]</scope>
</reference>
<dbReference type="InterPro" id="IPR035994">
    <property type="entry name" value="Nucleoside_phosphorylase_sf"/>
</dbReference>
<dbReference type="PANTHER" id="PTHR43691">
    <property type="entry name" value="URIDINE PHOSPHORYLASE"/>
    <property type="match status" value="1"/>
</dbReference>
<dbReference type="SUPFAM" id="SSF53167">
    <property type="entry name" value="Purine and uridine phosphorylases"/>
    <property type="match status" value="1"/>
</dbReference>
<name>A0A1F5MIV7_9BACT</name>
<comment type="catalytic activity">
    <reaction evidence="6">
        <text>uridine + phosphate = alpha-D-ribose 1-phosphate + uracil</text>
        <dbReference type="Rhea" id="RHEA:24388"/>
        <dbReference type="ChEBI" id="CHEBI:16704"/>
        <dbReference type="ChEBI" id="CHEBI:17568"/>
        <dbReference type="ChEBI" id="CHEBI:43474"/>
        <dbReference type="ChEBI" id="CHEBI:57720"/>
        <dbReference type="EC" id="2.4.2.3"/>
    </reaction>
</comment>
<evidence type="ECO:0000256" key="5">
    <source>
        <dbReference type="ARBA" id="ARBA00022679"/>
    </source>
</evidence>
<dbReference type="GO" id="GO:0009164">
    <property type="term" value="P:nucleoside catabolic process"/>
    <property type="evidence" value="ECO:0007669"/>
    <property type="project" value="UniProtKB-ARBA"/>
</dbReference>
<gene>
    <name evidence="8" type="ORF">A3B49_00150</name>
</gene>
<dbReference type="PROSITE" id="PS01232">
    <property type="entry name" value="PNP_UDP_1"/>
    <property type="match status" value="1"/>
</dbReference>
<evidence type="ECO:0000313" key="8">
    <source>
        <dbReference type="EMBL" id="OGE65220.1"/>
    </source>
</evidence>
<keyword evidence="4" id="KW-0328">Glycosyltransferase</keyword>
<organism evidence="8 9">
    <name type="scientific">Candidatus Daviesbacteria bacterium RIFCSPLOWO2_01_FULL_40_24</name>
    <dbReference type="NCBI Taxonomy" id="1797787"/>
    <lineage>
        <taxon>Bacteria</taxon>
        <taxon>Candidatus Daviesiibacteriota</taxon>
    </lineage>
</organism>
<evidence type="ECO:0000256" key="2">
    <source>
        <dbReference type="ARBA" id="ARBA00011888"/>
    </source>
</evidence>
<proteinExistence type="inferred from homology"/>